<dbReference type="RefSeq" id="WP_123201247.1">
    <property type="nucleotide sequence ID" value="NZ_RJMB01000009.1"/>
</dbReference>
<comment type="caution">
    <text evidence="2">The sequence shown here is derived from an EMBL/GenBank/DDBJ whole genome shotgun (WGS) entry which is preliminary data.</text>
</comment>
<accession>A0A3N0EAD2</accession>
<keyword evidence="1" id="KW-0812">Transmembrane</keyword>
<dbReference type="AlphaFoldDB" id="A0A3N0EAD2"/>
<dbReference type="Proteomes" id="UP000269198">
    <property type="component" value="Unassembled WGS sequence"/>
</dbReference>
<name>A0A3N0EAD2_9ACTN</name>
<dbReference type="Pfam" id="PF11303">
    <property type="entry name" value="DUF3105"/>
    <property type="match status" value="1"/>
</dbReference>
<evidence type="ECO:0000256" key="1">
    <source>
        <dbReference type="SAM" id="Phobius"/>
    </source>
</evidence>
<keyword evidence="1" id="KW-0472">Membrane</keyword>
<keyword evidence="1" id="KW-1133">Transmembrane helix</keyword>
<gene>
    <name evidence="2" type="ORF">EFW17_10965</name>
</gene>
<dbReference type="InterPro" id="IPR021454">
    <property type="entry name" value="DUF3105"/>
</dbReference>
<sequence>MGNNPAQQRRGKAAERRAQRIKEARRRRMLVIAASVAGGVAALVLVVGGIGYLWYLDYDSRNIDGVTEYEVGRDHVDSPVAYEQSPPVGGEHYPRWQNCDVYTEPLVDEFAVHSLEHGAVWITYEPGLDEEQVSQLEERHTPGSYVLVSPYEGDMPAPIVASSWGRQLTLQDAGDERLDQFLRTYEQSSDVPEPGAACSGQIGQTAQELDLTEAQQEEDTEDE</sequence>
<evidence type="ECO:0000313" key="2">
    <source>
        <dbReference type="EMBL" id="RNL84807.1"/>
    </source>
</evidence>
<keyword evidence="3" id="KW-1185">Reference proteome</keyword>
<organism evidence="2 3">
    <name type="scientific">Halostreptopolyspora alba</name>
    <dbReference type="NCBI Taxonomy" id="2487137"/>
    <lineage>
        <taxon>Bacteria</taxon>
        <taxon>Bacillati</taxon>
        <taxon>Actinomycetota</taxon>
        <taxon>Actinomycetes</taxon>
        <taxon>Streptosporangiales</taxon>
        <taxon>Nocardiopsidaceae</taxon>
        <taxon>Halostreptopolyspora</taxon>
    </lineage>
</organism>
<protein>
    <submittedName>
        <fullName evidence="2">DUF3105 domain-containing protein</fullName>
    </submittedName>
</protein>
<evidence type="ECO:0000313" key="3">
    <source>
        <dbReference type="Proteomes" id="UP000269198"/>
    </source>
</evidence>
<dbReference type="EMBL" id="RJMB01000009">
    <property type="protein sequence ID" value="RNL84807.1"/>
    <property type="molecule type" value="Genomic_DNA"/>
</dbReference>
<dbReference type="OrthoDB" id="164831at2"/>
<proteinExistence type="predicted"/>
<reference evidence="2 3" key="1">
    <citation type="submission" date="2018-11" db="EMBL/GenBank/DDBJ databases">
        <title>The genome draft of YIM 96095.</title>
        <authorList>
            <person name="Tang S.-K."/>
            <person name="Chunyu W.-X."/>
            <person name="Feng Y.-Z."/>
        </authorList>
    </citation>
    <scope>NUCLEOTIDE SEQUENCE [LARGE SCALE GENOMIC DNA]</scope>
    <source>
        <strain evidence="2 3">YIM 96095</strain>
    </source>
</reference>
<feature type="transmembrane region" description="Helical" evidence="1">
    <location>
        <begin position="30"/>
        <end position="55"/>
    </location>
</feature>